<dbReference type="Proteomes" id="UP001589750">
    <property type="component" value="Unassembled WGS sequence"/>
</dbReference>
<name>A0ABV5K4N1_9ACTN</name>
<organism evidence="1 2">
    <name type="scientific">Nocardioides plantarum</name>
    <dbReference type="NCBI Taxonomy" id="29299"/>
    <lineage>
        <taxon>Bacteria</taxon>
        <taxon>Bacillati</taxon>
        <taxon>Actinomycetota</taxon>
        <taxon>Actinomycetes</taxon>
        <taxon>Propionibacteriales</taxon>
        <taxon>Nocardioidaceae</taxon>
        <taxon>Nocardioides</taxon>
    </lineage>
</organism>
<proteinExistence type="predicted"/>
<comment type="caution">
    <text evidence="1">The sequence shown here is derived from an EMBL/GenBank/DDBJ whole genome shotgun (WGS) entry which is preliminary data.</text>
</comment>
<reference evidence="1 2" key="1">
    <citation type="submission" date="2024-09" db="EMBL/GenBank/DDBJ databases">
        <authorList>
            <person name="Sun Q."/>
            <person name="Mori K."/>
        </authorList>
    </citation>
    <scope>NUCLEOTIDE SEQUENCE [LARGE SCALE GENOMIC DNA]</scope>
    <source>
        <strain evidence="1 2">JCM 9626</strain>
    </source>
</reference>
<gene>
    <name evidence="1" type="ORF">ACFFRI_00980</name>
</gene>
<protein>
    <submittedName>
        <fullName evidence="1">Type IV toxin-antitoxin system AbiEi family antitoxin domain-containing protein</fullName>
    </submittedName>
</protein>
<keyword evidence="2" id="KW-1185">Reference proteome</keyword>
<dbReference type="EMBL" id="JBHMDG010000001">
    <property type="protein sequence ID" value="MFB9311601.1"/>
    <property type="molecule type" value="Genomic_DNA"/>
</dbReference>
<evidence type="ECO:0000313" key="2">
    <source>
        <dbReference type="Proteomes" id="UP001589750"/>
    </source>
</evidence>
<dbReference type="RefSeq" id="WP_140008559.1">
    <property type="nucleotide sequence ID" value="NZ_JBHMDG010000001.1"/>
</dbReference>
<evidence type="ECO:0000313" key="1">
    <source>
        <dbReference type="EMBL" id="MFB9311601.1"/>
    </source>
</evidence>
<accession>A0ABV5K4N1</accession>
<sequence length="344" mass="38588">MFAPLAQQLAAQGGLVQRAQVLDTGLTPSRITALVKDESLVILRRGVYADGELWRSLDEFRGRPLLRIRAALLQLDRAWVLSHDSSAFELEMPLIRPAESLVHVTRPGFTSAWTRAGVSHHYARFQSGQVVTSREGFRHLDVARTAVDIARQHGELPGLVACDWALRQGVARSALLEACLSMTYWPGIVTVRSVIGRADGRAESLAETLGRDLVEELGVGPVDVQFPLRLEGRVRWCDLRVGNHVFEVQGKIKYQTAAEGGVAQRPVAEVVWDEKKRSRLIRAEDLGLSELLYEDFWGDRRSEALRRLRTEYAATERRHGADLHPRLAAEAARIRLEQGWRDRA</sequence>